<dbReference type="STRING" id="41514.SARI_01718"/>
<evidence type="ECO:0000259" key="2">
    <source>
        <dbReference type="Pfam" id="PF13427"/>
    </source>
</evidence>
<evidence type="ECO:0000313" key="4">
    <source>
        <dbReference type="Proteomes" id="UP000002084"/>
    </source>
</evidence>
<dbReference type="InterPro" id="IPR025184">
    <property type="entry name" value="AadA_C"/>
</dbReference>
<keyword evidence="1" id="KW-0808">Transferase</keyword>
<dbReference type="KEGG" id="ses:SARI_01718"/>
<dbReference type="EMBL" id="CP000880">
    <property type="protein sequence ID" value="ABX21607.1"/>
    <property type="molecule type" value="Genomic_DNA"/>
</dbReference>
<accession>A9MFK2</accession>
<dbReference type="Proteomes" id="UP000002084">
    <property type="component" value="Chromosome"/>
</dbReference>
<sequence>MTKCCTTKCNRCIKARYSQRAFFCCDVIILDTKIKRYLQPRATVALSVPPSIQRRADATADWLLPQPEDYAATLRAAEREYLGLEKKDWHILLPEVVRFVDFAKAHIPT</sequence>
<proteinExistence type="predicted"/>
<evidence type="ECO:0000256" key="1">
    <source>
        <dbReference type="ARBA" id="ARBA00022679"/>
    </source>
</evidence>
<dbReference type="Pfam" id="PF13427">
    <property type="entry name" value="AadA_C"/>
    <property type="match status" value="1"/>
</dbReference>
<gene>
    <name evidence="3" type="ordered locus">SARI_01718</name>
</gene>
<keyword evidence="4" id="KW-1185">Reference proteome</keyword>
<dbReference type="HOGENOM" id="CLU_2182055_0_0_6"/>
<protein>
    <recommendedName>
        <fullName evidence="2">Adenylyltransferase AadA C-terminal domain-containing protein</fullName>
    </recommendedName>
</protein>
<organism evidence="3 4">
    <name type="scientific">Salmonella arizonae (strain ATCC BAA-731 / CDC346-86 / RSK2980)</name>
    <dbReference type="NCBI Taxonomy" id="41514"/>
    <lineage>
        <taxon>Bacteria</taxon>
        <taxon>Pseudomonadati</taxon>
        <taxon>Pseudomonadota</taxon>
        <taxon>Gammaproteobacteria</taxon>
        <taxon>Enterobacterales</taxon>
        <taxon>Enterobacteriaceae</taxon>
        <taxon>Salmonella</taxon>
    </lineage>
</organism>
<name>A9MFK2_SALAR</name>
<evidence type="ECO:0000313" key="3">
    <source>
        <dbReference type="EMBL" id="ABX21607.1"/>
    </source>
</evidence>
<dbReference type="AlphaFoldDB" id="A9MFK2"/>
<dbReference type="GO" id="GO:0016740">
    <property type="term" value="F:transferase activity"/>
    <property type="evidence" value="ECO:0007669"/>
    <property type="project" value="UniProtKB-KW"/>
</dbReference>
<reference evidence="3 4" key="1">
    <citation type="submission" date="2007-11" db="EMBL/GenBank/DDBJ databases">
        <authorList>
            <consortium name="The Salmonella enterica serovar Arizonae Genome Sequencing Project"/>
            <person name="McClelland M."/>
            <person name="Sanderson E.K."/>
            <person name="Porwollik S."/>
            <person name="Spieth J."/>
            <person name="Clifton W.S."/>
            <person name="Fulton R."/>
            <person name="Chunyan W."/>
            <person name="Wollam A."/>
            <person name="Shah N."/>
            <person name="Pepin K."/>
            <person name="Bhonagiri V."/>
            <person name="Nash W."/>
            <person name="Johnson M."/>
            <person name="Thiruvilangam P."/>
            <person name="Wilson R."/>
        </authorList>
    </citation>
    <scope>NUCLEOTIDE SEQUENCE [LARGE SCALE GENOMIC DNA]</scope>
    <source>
        <strain evidence="4">ATCC BAA-731 / CDC346-86 / RSK2980</strain>
    </source>
</reference>
<feature type="domain" description="Adenylyltransferase AadA C-terminal" evidence="2">
    <location>
        <begin position="56"/>
        <end position="105"/>
    </location>
</feature>